<proteinExistence type="predicted"/>
<dbReference type="Gene3D" id="3.40.50.720">
    <property type="entry name" value="NAD(P)-binding Rossmann-like Domain"/>
    <property type="match status" value="1"/>
</dbReference>
<evidence type="ECO:0000313" key="4">
    <source>
        <dbReference type="Proteomes" id="UP000308528"/>
    </source>
</evidence>
<sequence length="225" mass="25704">MKSRVSPILTGASGMVGRAVLLECLDHPDVEKVLMINRHPVEVRHPKLRELILADFSDLECASERLQDYNACFFCAGVSSAGKGEEEYTRLTYDLVTSFAQALHDRQPDLVFTYVSGMGTDPHGRQMWARVKGRTENKLLHMGFRDAYMFRLGMLLPERDLPMKTAWISVMYRLLKPLFPLLRRSSWATTDRKLGRAMIRVVREAQPEKVLESADINRLGELPPR</sequence>
<evidence type="ECO:0000256" key="1">
    <source>
        <dbReference type="ARBA" id="ARBA00004370"/>
    </source>
</evidence>
<comment type="subcellular location">
    <subcellularLocation>
        <location evidence="1">Membrane</location>
    </subcellularLocation>
</comment>
<accession>A0A4S4NCK6</accession>
<feature type="domain" description="NAD-dependent epimerase/dehydratase" evidence="2">
    <location>
        <begin position="9"/>
        <end position="113"/>
    </location>
</feature>
<dbReference type="AlphaFoldDB" id="A0A4S4NCK6"/>
<dbReference type="EMBL" id="SRSF01000008">
    <property type="protein sequence ID" value="THH36475.1"/>
    <property type="molecule type" value="Genomic_DNA"/>
</dbReference>
<name>A0A4S4NCK6_9BACT</name>
<dbReference type="OrthoDB" id="9798632at2"/>
<comment type="caution">
    <text evidence="3">The sequence shown here is derived from an EMBL/GenBank/DDBJ whole genome shotgun (WGS) entry which is preliminary data.</text>
</comment>
<gene>
    <name evidence="3" type="ORF">E4021_14505</name>
</gene>
<evidence type="ECO:0000313" key="3">
    <source>
        <dbReference type="EMBL" id="THH36475.1"/>
    </source>
</evidence>
<evidence type="ECO:0000259" key="2">
    <source>
        <dbReference type="Pfam" id="PF01370"/>
    </source>
</evidence>
<dbReference type="Proteomes" id="UP000308528">
    <property type="component" value="Unassembled WGS sequence"/>
</dbReference>
<dbReference type="InterPro" id="IPR001509">
    <property type="entry name" value="Epimerase_deHydtase"/>
</dbReference>
<keyword evidence="4" id="KW-1185">Reference proteome</keyword>
<dbReference type="GO" id="GO:0016020">
    <property type="term" value="C:membrane"/>
    <property type="evidence" value="ECO:0007669"/>
    <property type="project" value="UniProtKB-SubCell"/>
</dbReference>
<protein>
    <submittedName>
        <fullName evidence="3">Epimerase</fullName>
    </submittedName>
</protein>
<dbReference type="InterPro" id="IPR036291">
    <property type="entry name" value="NAD(P)-bd_dom_sf"/>
</dbReference>
<dbReference type="Pfam" id="PF01370">
    <property type="entry name" value="Epimerase"/>
    <property type="match status" value="1"/>
</dbReference>
<dbReference type="RefSeq" id="WP_136460095.1">
    <property type="nucleotide sequence ID" value="NZ_SRSF01000008.1"/>
</dbReference>
<organism evidence="3 4">
    <name type="scientific">Neolewinella litorea</name>
    <dbReference type="NCBI Taxonomy" id="2562452"/>
    <lineage>
        <taxon>Bacteria</taxon>
        <taxon>Pseudomonadati</taxon>
        <taxon>Bacteroidota</taxon>
        <taxon>Saprospiria</taxon>
        <taxon>Saprospirales</taxon>
        <taxon>Lewinellaceae</taxon>
        <taxon>Neolewinella</taxon>
    </lineage>
</organism>
<dbReference type="PANTHER" id="PTHR14097:SF8">
    <property type="entry name" value="NAD(P)-BINDING DOMAIN-CONTAINING PROTEIN"/>
    <property type="match status" value="1"/>
</dbReference>
<dbReference type="SUPFAM" id="SSF51735">
    <property type="entry name" value="NAD(P)-binding Rossmann-fold domains"/>
    <property type="match status" value="1"/>
</dbReference>
<dbReference type="PANTHER" id="PTHR14097">
    <property type="entry name" value="OXIDOREDUCTASE HTATIP2"/>
    <property type="match status" value="1"/>
</dbReference>
<reference evidence="3 4" key="1">
    <citation type="submission" date="2019-04" db="EMBL/GenBank/DDBJ databases">
        <title>Lewinella litorea sp. nov., isolated from a marine sand.</title>
        <authorList>
            <person name="Yoon J.-H."/>
        </authorList>
    </citation>
    <scope>NUCLEOTIDE SEQUENCE [LARGE SCALE GENOMIC DNA]</scope>
    <source>
        <strain evidence="3 4">HSMS-39</strain>
    </source>
</reference>